<reference evidence="1 2" key="1">
    <citation type="journal article" date="2019" name="Commun. Biol.">
        <title>The bagworm genome reveals a unique fibroin gene that provides high tensile strength.</title>
        <authorList>
            <person name="Kono N."/>
            <person name="Nakamura H."/>
            <person name="Ohtoshi R."/>
            <person name="Tomita M."/>
            <person name="Numata K."/>
            <person name="Arakawa K."/>
        </authorList>
    </citation>
    <scope>NUCLEOTIDE SEQUENCE [LARGE SCALE GENOMIC DNA]</scope>
</reference>
<name>A0A4C1VBI6_EUMVA</name>
<evidence type="ECO:0000313" key="2">
    <source>
        <dbReference type="Proteomes" id="UP000299102"/>
    </source>
</evidence>
<proteinExistence type="predicted"/>
<accession>A0A4C1VBI6</accession>
<dbReference type="Proteomes" id="UP000299102">
    <property type="component" value="Unassembled WGS sequence"/>
</dbReference>
<organism evidence="1 2">
    <name type="scientific">Eumeta variegata</name>
    <name type="common">Bagworm moth</name>
    <name type="synonym">Eumeta japonica</name>
    <dbReference type="NCBI Taxonomy" id="151549"/>
    <lineage>
        <taxon>Eukaryota</taxon>
        <taxon>Metazoa</taxon>
        <taxon>Ecdysozoa</taxon>
        <taxon>Arthropoda</taxon>
        <taxon>Hexapoda</taxon>
        <taxon>Insecta</taxon>
        <taxon>Pterygota</taxon>
        <taxon>Neoptera</taxon>
        <taxon>Endopterygota</taxon>
        <taxon>Lepidoptera</taxon>
        <taxon>Glossata</taxon>
        <taxon>Ditrysia</taxon>
        <taxon>Tineoidea</taxon>
        <taxon>Psychidae</taxon>
        <taxon>Oiketicinae</taxon>
        <taxon>Eumeta</taxon>
    </lineage>
</organism>
<protein>
    <submittedName>
        <fullName evidence="1">Uncharacterized protein</fullName>
    </submittedName>
</protein>
<evidence type="ECO:0000313" key="1">
    <source>
        <dbReference type="EMBL" id="GBP35617.1"/>
    </source>
</evidence>
<comment type="caution">
    <text evidence="1">The sequence shown here is derived from an EMBL/GenBank/DDBJ whole genome shotgun (WGS) entry which is preliminary data.</text>
</comment>
<sequence>MRHHFVDTLVNPPPLFSELKPIVLVRCACTAKAAYTTRTYKSGLPKLCDATELSEPQGTLVSAVRILINIPRIILKLSRASQTVHRDDLGRRDIVPGASHVDATESSEPQGTLVSAVRILIYIPRIILKLVNTFGG</sequence>
<dbReference type="AlphaFoldDB" id="A0A4C1VBI6"/>
<keyword evidence="2" id="KW-1185">Reference proteome</keyword>
<dbReference type="OrthoDB" id="447953at2759"/>
<dbReference type="EMBL" id="BGZK01000306">
    <property type="protein sequence ID" value="GBP35617.1"/>
    <property type="molecule type" value="Genomic_DNA"/>
</dbReference>
<gene>
    <name evidence="1" type="ORF">EVAR_33819_1</name>
</gene>